<evidence type="ECO:0000313" key="11">
    <source>
        <dbReference type="Proteomes" id="UP000295681"/>
    </source>
</evidence>
<evidence type="ECO:0000313" key="10">
    <source>
        <dbReference type="EMBL" id="TDG68759.1"/>
    </source>
</evidence>
<dbReference type="AlphaFoldDB" id="A0A4R5N9E8"/>
<dbReference type="InterPro" id="IPR024079">
    <property type="entry name" value="MetalloPept_cat_dom_sf"/>
</dbReference>
<dbReference type="InterPro" id="IPR000718">
    <property type="entry name" value="Peptidase_M13"/>
</dbReference>
<keyword evidence="3" id="KW-0645">Protease</keyword>
<reference evidence="10 11" key="1">
    <citation type="journal article" date="2019" name="Appl. Microbiol. Biotechnol.">
        <title>Uncovering carbohydrate metabolism through a genotype-phenotype association study of 56 lactic acid bacteria genomes.</title>
        <authorList>
            <person name="Buron-Moles G."/>
            <person name="Chailyan A."/>
            <person name="Dolejs I."/>
            <person name="Forster J."/>
            <person name="Miks M.H."/>
        </authorList>
    </citation>
    <scope>NUCLEOTIDE SEQUENCE [LARGE SCALE GENOMIC DNA]</scope>
    <source>
        <strain evidence="10 11">ATCC 700006</strain>
    </source>
</reference>
<evidence type="ECO:0000256" key="2">
    <source>
        <dbReference type="ARBA" id="ARBA00007357"/>
    </source>
</evidence>
<dbReference type="GO" id="GO:0004222">
    <property type="term" value="F:metalloendopeptidase activity"/>
    <property type="evidence" value="ECO:0007669"/>
    <property type="project" value="InterPro"/>
</dbReference>
<dbReference type="PANTHER" id="PTHR11733:SF167">
    <property type="entry name" value="FI17812P1-RELATED"/>
    <property type="match status" value="1"/>
</dbReference>
<name>A0A4R5N9E8_9LACO</name>
<evidence type="ECO:0000256" key="5">
    <source>
        <dbReference type="ARBA" id="ARBA00022801"/>
    </source>
</evidence>
<dbReference type="EMBL" id="PUFI01000009">
    <property type="protein sequence ID" value="TDG68759.1"/>
    <property type="molecule type" value="Genomic_DNA"/>
</dbReference>
<dbReference type="Pfam" id="PF01431">
    <property type="entry name" value="Peptidase_M13"/>
    <property type="match status" value="1"/>
</dbReference>
<keyword evidence="11" id="KW-1185">Reference proteome</keyword>
<evidence type="ECO:0000259" key="9">
    <source>
        <dbReference type="Pfam" id="PF05649"/>
    </source>
</evidence>
<proteinExistence type="inferred from homology"/>
<dbReference type="GO" id="GO:0005886">
    <property type="term" value="C:plasma membrane"/>
    <property type="evidence" value="ECO:0007669"/>
    <property type="project" value="TreeGrafter"/>
</dbReference>
<keyword evidence="7" id="KW-0482">Metalloprotease</keyword>
<dbReference type="CDD" id="cd08662">
    <property type="entry name" value="M13"/>
    <property type="match status" value="1"/>
</dbReference>
<dbReference type="InterPro" id="IPR018497">
    <property type="entry name" value="Peptidase_M13_C"/>
</dbReference>
<feature type="domain" description="Peptidase M13 C-terminal" evidence="8">
    <location>
        <begin position="436"/>
        <end position="626"/>
    </location>
</feature>
<gene>
    <name evidence="10" type="ORF">C5L23_000678</name>
</gene>
<keyword evidence="5" id="KW-0378">Hydrolase</keyword>
<evidence type="ECO:0000256" key="6">
    <source>
        <dbReference type="ARBA" id="ARBA00022833"/>
    </source>
</evidence>
<dbReference type="InterPro" id="IPR042089">
    <property type="entry name" value="Peptidase_M13_dom_2"/>
</dbReference>
<dbReference type="PROSITE" id="PS51885">
    <property type="entry name" value="NEPRILYSIN"/>
    <property type="match status" value="1"/>
</dbReference>
<evidence type="ECO:0000259" key="8">
    <source>
        <dbReference type="Pfam" id="PF01431"/>
    </source>
</evidence>
<comment type="similarity">
    <text evidence="2">Belongs to the peptidase M13 family.</text>
</comment>
<accession>A0A4R5N9E8</accession>
<feature type="domain" description="Peptidase M13 N-terminal" evidence="9">
    <location>
        <begin position="5"/>
        <end position="382"/>
    </location>
</feature>
<keyword evidence="4" id="KW-0479">Metal-binding</keyword>
<evidence type="ECO:0000256" key="7">
    <source>
        <dbReference type="ARBA" id="ARBA00023049"/>
    </source>
</evidence>
<evidence type="ECO:0000256" key="3">
    <source>
        <dbReference type="ARBA" id="ARBA00022670"/>
    </source>
</evidence>
<dbReference type="GO" id="GO:0046872">
    <property type="term" value="F:metal ion binding"/>
    <property type="evidence" value="ECO:0007669"/>
    <property type="project" value="UniProtKB-KW"/>
</dbReference>
<dbReference type="PRINTS" id="PR00786">
    <property type="entry name" value="NEPRILYSIN"/>
</dbReference>
<evidence type="ECO:0000256" key="4">
    <source>
        <dbReference type="ARBA" id="ARBA00022723"/>
    </source>
</evidence>
<dbReference type="Gene3D" id="1.10.1380.10">
    <property type="entry name" value="Neutral endopeptidase , domain2"/>
    <property type="match status" value="1"/>
</dbReference>
<comment type="cofactor">
    <cofactor evidence="1">
        <name>Zn(2+)</name>
        <dbReference type="ChEBI" id="CHEBI:29105"/>
    </cofactor>
</comment>
<organism evidence="10 11">
    <name type="scientific">Leuconostoc fallax</name>
    <dbReference type="NCBI Taxonomy" id="1251"/>
    <lineage>
        <taxon>Bacteria</taxon>
        <taxon>Bacillati</taxon>
        <taxon>Bacillota</taxon>
        <taxon>Bacilli</taxon>
        <taxon>Lactobacillales</taxon>
        <taxon>Lactobacillaceae</taxon>
        <taxon>Leuconostoc</taxon>
    </lineage>
</organism>
<comment type="caution">
    <text evidence="10">The sequence shown here is derived from an EMBL/GenBank/DDBJ whole genome shotgun (WGS) entry which is preliminary data.</text>
</comment>
<dbReference type="Pfam" id="PF05649">
    <property type="entry name" value="Peptidase_M13_N"/>
    <property type="match status" value="1"/>
</dbReference>
<dbReference type="RefSeq" id="WP_010007460.1">
    <property type="nucleotide sequence ID" value="NZ_JAGYGP010000002.1"/>
</dbReference>
<dbReference type="SUPFAM" id="SSF55486">
    <property type="entry name" value="Metalloproteases ('zincins'), catalytic domain"/>
    <property type="match status" value="1"/>
</dbReference>
<dbReference type="GO" id="GO:0016485">
    <property type="term" value="P:protein processing"/>
    <property type="evidence" value="ECO:0007669"/>
    <property type="project" value="TreeGrafter"/>
</dbReference>
<sequence length="629" mass="71966">MTAIKDDFYDTINGDWVQNATIPADRPVTGGFIDLNQDIEDEERRVLQAIHDGKQVAPDLLKEFVQFHKMTANWQQREADSVQPLVDVLKPLKALKSWSDLQQHWSDLIQNAYTTPLSYGVAPDFKQADFNELWLSAPQLILPDTTSYADDNPQRDILLNVWRDMIRQLLLATGCDQEWAQHIVDQALAFDRLIAQYKMSNEAASDYWQLYHPKQLRELSQSVVDVDLKTILTSLLGQTPEKIIVSDQPFWEHANEVYRAQHFDMIKAWMIAQAAYETAPFLTNELRILAGTYRRTLTGTAQAPDQNKAAYRQAHLFFADQVGLWYGKTYFGEKAKNDVIKMVETMIGVYQQRFTTNTWLTQETLRKAAQKLSALTIHVGYPDKLPEYLAQRQVDSTQDIMGNIMQFAKAAVAYSLGQWHKAPDRNIWQMPADLVNAYYDPMHNEIVFPAAILQAPFYSLEQTPSQNFGGIGTVIAHEVTHAFDTNGARFDEKGNLNEWWVASDFENFEERTKKVEQQFDGLMIGETKINGHLTLSENVADLGGLSAALAAAKQDVGFDATQFFMNYAKIWRQKAKPEYTAMLAAMDVHAPARLRVNVQVKNFDTFFDIFHVTEKDGMWRSPKDRVQIW</sequence>
<evidence type="ECO:0000256" key="1">
    <source>
        <dbReference type="ARBA" id="ARBA00001947"/>
    </source>
</evidence>
<dbReference type="Proteomes" id="UP000295681">
    <property type="component" value="Unassembled WGS sequence"/>
</dbReference>
<dbReference type="Gene3D" id="3.40.390.10">
    <property type="entry name" value="Collagenase (Catalytic Domain)"/>
    <property type="match status" value="1"/>
</dbReference>
<dbReference type="PANTHER" id="PTHR11733">
    <property type="entry name" value="ZINC METALLOPROTEASE FAMILY M13 NEPRILYSIN-RELATED"/>
    <property type="match status" value="1"/>
</dbReference>
<keyword evidence="6" id="KW-0862">Zinc</keyword>
<protein>
    <submittedName>
        <fullName evidence="10">Uncharacterized protein</fullName>
    </submittedName>
</protein>
<dbReference type="STRING" id="907931.GCA_000165675_01271"/>
<dbReference type="InterPro" id="IPR008753">
    <property type="entry name" value="Peptidase_M13_N"/>
</dbReference>